<evidence type="ECO:0000256" key="5">
    <source>
        <dbReference type="SAM" id="Phobius"/>
    </source>
</evidence>
<keyword evidence="7" id="KW-1185">Reference proteome</keyword>
<feature type="transmembrane region" description="Helical" evidence="5">
    <location>
        <begin position="6"/>
        <end position="31"/>
    </location>
</feature>
<dbReference type="GO" id="GO:0016020">
    <property type="term" value="C:membrane"/>
    <property type="evidence" value="ECO:0007669"/>
    <property type="project" value="UniProtKB-SubCell"/>
</dbReference>
<organism evidence="6 7">
    <name type="scientific">Malassezia japonica</name>
    <dbReference type="NCBI Taxonomy" id="223818"/>
    <lineage>
        <taxon>Eukaryota</taxon>
        <taxon>Fungi</taxon>
        <taxon>Dikarya</taxon>
        <taxon>Basidiomycota</taxon>
        <taxon>Ustilaginomycotina</taxon>
        <taxon>Malasseziomycetes</taxon>
        <taxon>Malasseziales</taxon>
        <taxon>Malasseziaceae</taxon>
        <taxon>Malassezia</taxon>
    </lineage>
</organism>
<proteinExistence type="predicted"/>
<name>A0AAF0F265_9BASI</name>
<dbReference type="AlphaFoldDB" id="A0AAF0F265"/>
<keyword evidence="4 5" id="KW-0472">Membrane</keyword>
<evidence type="ECO:0000256" key="4">
    <source>
        <dbReference type="ARBA" id="ARBA00023136"/>
    </source>
</evidence>
<sequence>MYCLRWWLPVFLLPLPAAPPLFLFLFIASYLMQTRPCMYCGVIIALLFLTSCYWHTPSEPVQWALSVPYADTRIGFGMTRVLQWLGKVSAPTAALAPDAPLPDSAPCAWCWTDLALSKGRSLFGLIPRPPSCVSGTTCAAVATDTPSSSHWFLGVPGTKLGFALDWSVLLPQK</sequence>
<dbReference type="InterPro" id="IPR009598">
    <property type="entry name" value="BCALP"/>
</dbReference>
<dbReference type="Proteomes" id="UP001217754">
    <property type="component" value="Chromosome 3"/>
</dbReference>
<evidence type="ECO:0000256" key="2">
    <source>
        <dbReference type="ARBA" id="ARBA00022692"/>
    </source>
</evidence>
<evidence type="ECO:0000313" key="6">
    <source>
        <dbReference type="EMBL" id="WFD39054.1"/>
    </source>
</evidence>
<dbReference type="RefSeq" id="XP_060121951.1">
    <property type="nucleotide sequence ID" value="XM_060265968.1"/>
</dbReference>
<dbReference type="SMART" id="SM01396">
    <property type="entry name" value="BC10"/>
    <property type="match status" value="1"/>
</dbReference>
<dbReference type="EMBL" id="CP119960">
    <property type="protein sequence ID" value="WFD39054.1"/>
    <property type="molecule type" value="Genomic_DNA"/>
</dbReference>
<evidence type="ECO:0000313" key="7">
    <source>
        <dbReference type="Proteomes" id="UP001217754"/>
    </source>
</evidence>
<protein>
    <recommendedName>
        <fullName evidence="8">Bladder cancer-associated protein</fullName>
    </recommendedName>
</protein>
<keyword evidence="2 5" id="KW-0812">Transmembrane</keyword>
<evidence type="ECO:0000256" key="3">
    <source>
        <dbReference type="ARBA" id="ARBA00022989"/>
    </source>
</evidence>
<gene>
    <name evidence="6" type="ORF">MJAP1_002024</name>
</gene>
<evidence type="ECO:0008006" key="8">
    <source>
        <dbReference type="Google" id="ProtNLM"/>
    </source>
</evidence>
<evidence type="ECO:0000256" key="1">
    <source>
        <dbReference type="ARBA" id="ARBA00004370"/>
    </source>
</evidence>
<reference evidence="6" key="1">
    <citation type="submission" date="2023-03" db="EMBL/GenBank/DDBJ databases">
        <title>Mating type loci evolution in Malassezia.</title>
        <authorList>
            <person name="Coelho M.A."/>
        </authorList>
    </citation>
    <scope>NUCLEOTIDE SEQUENCE</scope>
    <source>
        <strain evidence="6">CBS 9431</strain>
    </source>
</reference>
<comment type="subcellular location">
    <subcellularLocation>
        <location evidence="1">Membrane</location>
    </subcellularLocation>
</comment>
<dbReference type="PANTHER" id="PTHR13259">
    <property type="entry name" value="BLADDER CANCER 10 KD PROTEIN HOMOLOG"/>
    <property type="match status" value="1"/>
</dbReference>
<dbReference type="GeneID" id="85225673"/>
<feature type="transmembrane region" description="Helical" evidence="5">
    <location>
        <begin position="38"/>
        <end position="56"/>
    </location>
</feature>
<accession>A0AAF0F265</accession>
<dbReference type="Pfam" id="PF06726">
    <property type="entry name" value="BC10"/>
    <property type="match status" value="1"/>
</dbReference>
<dbReference type="PANTHER" id="PTHR13259:SF1">
    <property type="entry name" value="BLADDER CANCER-ASSOCIATED PROTEIN"/>
    <property type="match status" value="1"/>
</dbReference>
<keyword evidence="3 5" id="KW-1133">Transmembrane helix</keyword>